<comment type="caution">
    <text evidence="11">The sequence shown here is derived from an EMBL/GenBank/DDBJ whole genome shotgun (WGS) entry which is preliminary data.</text>
</comment>
<evidence type="ECO:0000256" key="5">
    <source>
        <dbReference type="ARBA" id="ARBA00022737"/>
    </source>
</evidence>
<evidence type="ECO:0000259" key="10">
    <source>
        <dbReference type="PROSITE" id="PS50893"/>
    </source>
</evidence>
<keyword evidence="9" id="KW-0472">Membrane</keyword>
<keyword evidence="8" id="KW-1278">Translocase</keyword>
<evidence type="ECO:0000256" key="8">
    <source>
        <dbReference type="ARBA" id="ARBA00022967"/>
    </source>
</evidence>
<evidence type="ECO:0000256" key="6">
    <source>
        <dbReference type="ARBA" id="ARBA00022741"/>
    </source>
</evidence>
<dbReference type="InterPro" id="IPR017871">
    <property type="entry name" value="ABC_transporter-like_CS"/>
</dbReference>
<keyword evidence="5" id="KW-0677">Repeat</keyword>
<accession>A0ABS6JGF7</accession>
<dbReference type="CDD" id="cd03225">
    <property type="entry name" value="ABC_cobalt_CbiO_domain1"/>
    <property type="match status" value="2"/>
</dbReference>
<protein>
    <submittedName>
        <fullName evidence="11">ABC transporter ATP-binding protein</fullName>
    </submittedName>
</protein>
<dbReference type="EMBL" id="JAHQCS010000107">
    <property type="protein sequence ID" value="MBU9712723.1"/>
    <property type="molecule type" value="Genomic_DNA"/>
</dbReference>
<evidence type="ECO:0000256" key="3">
    <source>
        <dbReference type="ARBA" id="ARBA00022448"/>
    </source>
</evidence>
<gene>
    <name evidence="11" type="ORF">KS419_13310</name>
</gene>
<evidence type="ECO:0000256" key="2">
    <source>
        <dbReference type="ARBA" id="ARBA00005417"/>
    </source>
</evidence>
<dbReference type="NCBIfam" id="NF010167">
    <property type="entry name" value="PRK13648.1"/>
    <property type="match status" value="2"/>
</dbReference>
<dbReference type="PROSITE" id="PS50893">
    <property type="entry name" value="ABC_TRANSPORTER_2"/>
    <property type="match status" value="2"/>
</dbReference>
<keyword evidence="4" id="KW-1003">Cell membrane</keyword>
<dbReference type="RefSeq" id="WP_217066898.1">
    <property type="nucleotide sequence ID" value="NZ_JAHQCS010000107.1"/>
</dbReference>
<keyword evidence="11" id="KW-0413">Isomerase</keyword>
<dbReference type="InterPro" id="IPR022216">
    <property type="entry name" value="ABC_Co_transporter"/>
</dbReference>
<keyword evidence="12" id="KW-1185">Reference proteome</keyword>
<dbReference type="InterPro" id="IPR015856">
    <property type="entry name" value="ABC_transpr_CbiO/EcfA_su"/>
</dbReference>
<feature type="domain" description="ABC transporter" evidence="10">
    <location>
        <begin position="302"/>
        <end position="536"/>
    </location>
</feature>
<dbReference type="PANTHER" id="PTHR43553:SF26">
    <property type="entry name" value="ABC TRANSPORTER ATP-BINDING PROTEIN BC_2655-RELATED"/>
    <property type="match status" value="1"/>
</dbReference>
<keyword evidence="6" id="KW-0547">Nucleotide-binding</keyword>
<dbReference type="GO" id="GO:0005524">
    <property type="term" value="F:ATP binding"/>
    <property type="evidence" value="ECO:0007669"/>
    <property type="project" value="UniProtKB-KW"/>
</dbReference>
<proteinExistence type="inferred from homology"/>
<dbReference type="GO" id="GO:0016853">
    <property type="term" value="F:isomerase activity"/>
    <property type="evidence" value="ECO:0007669"/>
    <property type="project" value="UniProtKB-KW"/>
</dbReference>
<evidence type="ECO:0000313" key="12">
    <source>
        <dbReference type="Proteomes" id="UP000784880"/>
    </source>
</evidence>
<organism evidence="11 12">
    <name type="scientific">Evansella tamaricis</name>
    <dbReference type="NCBI Taxonomy" id="2069301"/>
    <lineage>
        <taxon>Bacteria</taxon>
        <taxon>Bacillati</taxon>
        <taxon>Bacillota</taxon>
        <taxon>Bacilli</taxon>
        <taxon>Bacillales</taxon>
        <taxon>Bacillaceae</taxon>
        <taxon>Evansella</taxon>
    </lineage>
</organism>
<keyword evidence="3" id="KW-0813">Transport</keyword>
<dbReference type="SMART" id="SM00382">
    <property type="entry name" value="AAA"/>
    <property type="match status" value="2"/>
</dbReference>
<comment type="subcellular location">
    <subcellularLocation>
        <location evidence="1">Cell membrane</location>
        <topology evidence="1">Peripheral membrane protein</topology>
    </subcellularLocation>
</comment>
<dbReference type="Pfam" id="PF00005">
    <property type="entry name" value="ABC_tran"/>
    <property type="match status" value="2"/>
</dbReference>
<dbReference type="PROSITE" id="PS00211">
    <property type="entry name" value="ABC_TRANSPORTER_1"/>
    <property type="match status" value="2"/>
</dbReference>
<keyword evidence="7 11" id="KW-0067">ATP-binding</keyword>
<dbReference type="InterPro" id="IPR050095">
    <property type="entry name" value="ECF_ABC_transporter_ATP-bd"/>
</dbReference>
<sequence length="583" mass="65294">MKNPIIEFQNYSFKYRTQVSPTLHDINLSIYEGEKVLICGPSGSGKSTLGHIINGLIPNSYKGEVTGTLRIKGEEVTNQNIFDRSQLVGTVLQDPDGQFVGITVGEDIAFALENNCASQEKMVGRVKEVSKMVDMANHLTASVHQLSGGQKQRVALAGVMVDDVDILLFDEPLANLDPATGKHAIHLIDRIQRETNTTIIIIEHRLEDVLASHVDRIIVVNKGKVVIEATPAELLTTTVLEENNIREPLYVKALKYAGCSITEEMQPEHLDNLVLEKCRERIKNWFKESPPPIPPKMETPVLELKNIDFTYASADTKTLKQISFSISKGEMVSIVGKNGAGKSTLSKLICAFEKPDSGTILMDGKDITKETIKERAKRIGMVMQNPNHMISKHMIFDEVAFGLRIEGIAEEEVRERVEKTLRICGLYPFRNWPITALSFGQKKRVTIASILVMEPEVLILDEPTAGQDFRHYTEIMEFIVELNQLGVTIIMITHDMHLMQEYTPRAIVIANGEKIADDTAVNVITDLEVISKANLKETSLFELAVKAGLEKPKEFVQRFIDYDREVREHGRNAVVHRTEISDS</sequence>
<evidence type="ECO:0000313" key="11">
    <source>
        <dbReference type="EMBL" id="MBU9712723.1"/>
    </source>
</evidence>
<dbReference type="PANTHER" id="PTHR43553">
    <property type="entry name" value="HEAVY METAL TRANSPORTER"/>
    <property type="match status" value="1"/>
</dbReference>
<feature type="domain" description="ABC transporter" evidence="10">
    <location>
        <begin position="6"/>
        <end position="247"/>
    </location>
</feature>
<comment type="similarity">
    <text evidence="2">Belongs to the ABC transporter superfamily.</text>
</comment>
<dbReference type="Pfam" id="PF12558">
    <property type="entry name" value="DUF3744"/>
    <property type="match status" value="1"/>
</dbReference>
<evidence type="ECO:0000256" key="1">
    <source>
        <dbReference type="ARBA" id="ARBA00004202"/>
    </source>
</evidence>
<name>A0ABS6JGF7_9BACI</name>
<dbReference type="InterPro" id="IPR003593">
    <property type="entry name" value="AAA+_ATPase"/>
</dbReference>
<dbReference type="InterPro" id="IPR003439">
    <property type="entry name" value="ABC_transporter-like_ATP-bd"/>
</dbReference>
<reference evidence="11 12" key="1">
    <citation type="submission" date="2021-06" db="EMBL/GenBank/DDBJ databases">
        <title>Bacillus sp. RD4P76, an endophyte from a halophyte.</title>
        <authorList>
            <person name="Sun J.-Q."/>
        </authorList>
    </citation>
    <scope>NUCLEOTIDE SEQUENCE [LARGE SCALE GENOMIC DNA]</scope>
    <source>
        <strain evidence="11 12">CGMCC 1.15917</strain>
    </source>
</reference>
<evidence type="ECO:0000256" key="7">
    <source>
        <dbReference type="ARBA" id="ARBA00022840"/>
    </source>
</evidence>
<dbReference type="Proteomes" id="UP000784880">
    <property type="component" value="Unassembled WGS sequence"/>
</dbReference>
<evidence type="ECO:0000256" key="9">
    <source>
        <dbReference type="ARBA" id="ARBA00023136"/>
    </source>
</evidence>
<evidence type="ECO:0000256" key="4">
    <source>
        <dbReference type="ARBA" id="ARBA00022475"/>
    </source>
</evidence>